<keyword evidence="4" id="KW-1185">Reference proteome</keyword>
<dbReference type="GO" id="GO:0016746">
    <property type="term" value="F:acyltransferase activity"/>
    <property type="evidence" value="ECO:0007669"/>
    <property type="project" value="UniProtKB-KW"/>
</dbReference>
<feature type="region of interest" description="Disordered" evidence="1">
    <location>
        <begin position="242"/>
        <end position="277"/>
    </location>
</feature>
<protein>
    <submittedName>
        <fullName evidence="3">Isopenicillin-N N-acyltransferase</fullName>
    </submittedName>
</protein>
<dbReference type="InterPro" id="IPR047794">
    <property type="entry name" value="C45_proenzyme-like"/>
</dbReference>
<comment type="caution">
    <text evidence="3">The sequence shown here is derived from an EMBL/GenBank/DDBJ whole genome shotgun (WGS) entry which is preliminary data.</text>
</comment>
<evidence type="ECO:0000259" key="2">
    <source>
        <dbReference type="Pfam" id="PF03417"/>
    </source>
</evidence>
<dbReference type="PANTHER" id="PTHR34180:SF1">
    <property type="entry name" value="BETA-ALANYL-DOPAMINE_CARCININE HYDROLASE"/>
    <property type="match status" value="1"/>
</dbReference>
<proteinExistence type="predicted"/>
<dbReference type="Gene3D" id="1.10.10.2120">
    <property type="match status" value="1"/>
</dbReference>
<sequence length="401" mass="43680">MTATAPTPPLHIHLSGTPQEIGRQHGTLLATQIRRQIVVYEAMFQRTSKLDWPAVRTVAETYQATLQRLTPDLYAEMEGIANGAGLDLRDIVALNCRSEIALGLFSDGCSSLGWDCNRYDKGVILAQNWDWTARVKENCVIMTIEQVGKPKIWMGNEAGLVGKIGFNSASVGVCMNAIRAKPTDSSKLPFHVAVRLCLNATSAAAAIAQLQALGGIASTQHILIADPTGPVSMELSPLGNVYIRPKGNTGKDNTGNDNTTKDDTGKDDTGKEDDDEDDFGIVCHTNHLISNRFVTEYPWLTGSPVRLARMRMLSAKLAHDVLKAGPKHEVTGDMLRREVFSDTFNAPQAICCQEDPARPVETRSSTLFCFIMRLRPGRKPEAEVVWGRPGSGEEGPVINLG</sequence>
<dbReference type="Proteomes" id="UP000019478">
    <property type="component" value="Unassembled WGS sequence"/>
</dbReference>
<feature type="domain" description="Peptidase C45 hydrolase" evidence="2">
    <location>
        <begin position="120"/>
        <end position="316"/>
    </location>
</feature>
<dbReference type="AlphaFoldDB" id="W9XKK6"/>
<keyword evidence="3" id="KW-0808">Transferase</keyword>
<dbReference type="OrthoDB" id="189997at2759"/>
<keyword evidence="3" id="KW-0012">Acyltransferase</keyword>
<evidence type="ECO:0000313" key="4">
    <source>
        <dbReference type="Proteomes" id="UP000019478"/>
    </source>
</evidence>
<dbReference type="PANTHER" id="PTHR34180">
    <property type="entry name" value="PEPTIDASE C45"/>
    <property type="match status" value="1"/>
</dbReference>
<dbReference type="Pfam" id="PF03417">
    <property type="entry name" value="AAT"/>
    <property type="match status" value="1"/>
</dbReference>
<feature type="compositionally biased region" description="Low complexity" evidence="1">
    <location>
        <begin position="246"/>
        <end position="258"/>
    </location>
</feature>
<dbReference type="STRING" id="1182542.W9XKK6"/>
<dbReference type="NCBIfam" id="NF040521">
    <property type="entry name" value="C45_proenzyme"/>
    <property type="match status" value="1"/>
</dbReference>
<dbReference type="Gene3D" id="3.60.60.10">
    <property type="entry name" value="Penicillin V Acylase, Chain A"/>
    <property type="match status" value="1"/>
</dbReference>
<reference evidence="3 4" key="1">
    <citation type="submission" date="2013-03" db="EMBL/GenBank/DDBJ databases">
        <title>The Genome Sequence of Capronia epimyces CBS 606.96.</title>
        <authorList>
            <consortium name="The Broad Institute Genomics Platform"/>
            <person name="Cuomo C."/>
            <person name="de Hoog S."/>
            <person name="Gorbushina A."/>
            <person name="Walker B."/>
            <person name="Young S.K."/>
            <person name="Zeng Q."/>
            <person name="Gargeya S."/>
            <person name="Fitzgerald M."/>
            <person name="Haas B."/>
            <person name="Abouelleil A."/>
            <person name="Allen A.W."/>
            <person name="Alvarado L."/>
            <person name="Arachchi H.M."/>
            <person name="Berlin A.M."/>
            <person name="Chapman S.B."/>
            <person name="Gainer-Dewar J."/>
            <person name="Goldberg J."/>
            <person name="Griggs A."/>
            <person name="Gujja S."/>
            <person name="Hansen M."/>
            <person name="Howarth C."/>
            <person name="Imamovic A."/>
            <person name="Ireland A."/>
            <person name="Larimer J."/>
            <person name="McCowan C."/>
            <person name="Murphy C."/>
            <person name="Pearson M."/>
            <person name="Poon T.W."/>
            <person name="Priest M."/>
            <person name="Roberts A."/>
            <person name="Saif S."/>
            <person name="Shea T."/>
            <person name="Sisk P."/>
            <person name="Sykes S."/>
            <person name="Wortman J."/>
            <person name="Nusbaum C."/>
            <person name="Birren B."/>
        </authorList>
    </citation>
    <scope>NUCLEOTIDE SEQUENCE [LARGE SCALE GENOMIC DNA]</scope>
    <source>
        <strain evidence="3 4">CBS 606.96</strain>
    </source>
</reference>
<gene>
    <name evidence="3" type="ORF">A1O3_07037</name>
</gene>
<dbReference type="InterPro" id="IPR005079">
    <property type="entry name" value="Peptidase_C45_hydrolase"/>
</dbReference>
<evidence type="ECO:0000313" key="3">
    <source>
        <dbReference type="EMBL" id="EXJ80753.1"/>
    </source>
</evidence>
<feature type="compositionally biased region" description="Basic and acidic residues" evidence="1">
    <location>
        <begin position="259"/>
        <end position="269"/>
    </location>
</feature>
<dbReference type="RefSeq" id="XP_007735341.1">
    <property type="nucleotide sequence ID" value="XM_007737151.1"/>
</dbReference>
<evidence type="ECO:0000256" key="1">
    <source>
        <dbReference type="SAM" id="MobiDB-lite"/>
    </source>
</evidence>
<dbReference type="EMBL" id="AMGY01000006">
    <property type="protein sequence ID" value="EXJ80753.1"/>
    <property type="molecule type" value="Genomic_DNA"/>
</dbReference>
<dbReference type="InterPro" id="IPR047801">
    <property type="entry name" value="Peptidase_C45"/>
</dbReference>
<accession>W9XKK6</accession>
<dbReference type="GeneID" id="19171141"/>
<organism evidence="3 4">
    <name type="scientific">Capronia epimyces CBS 606.96</name>
    <dbReference type="NCBI Taxonomy" id="1182542"/>
    <lineage>
        <taxon>Eukaryota</taxon>
        <taxon>Fungi</taxon>
        <taxon>Dikarya</taxon>
        <taxon>Ascomycota</taxon>
        <taxon>Pezizomycotina</taxon>
        <taxon>Eurotiomycetes</taxon>
        <taxon>Chaetothyriomycetidae</taxon>
        <taxon>Chaetothyriales</taxon>
        <taxon>Herpotrichiellaceae</taxon>
        <taxon>Capronia</taxon>
    </lineage>
</organism>
<dbReference type="eggNOG" id="ENOG502RE67">
    <property type="taxonomic scope" value="Eukaryota"/>
</dbReference>
<dbReference type="HOGENOM" id="CLU_037787_1_0_1"/>
<name>W9XKK6_9EURO</name>